<dbReference type="Proteomes" id="UP001634007">
    <property type="component" value="Unassembled WGS sequence"/>
</dbReference>
<organism evidence="1 2">
    <name type="scientific">Eucalyptus globulus</name>
    <name type="common">Tasmanian blue gum</name>
    <dbReference type="NCBI Taxonomy" id="34317"/>
    <lineage>
        <taxon>Eukaryota</taxon>
        <taxon>Viridiplantae</taxon>
        <taxon>Streptophyta</taxon>
        <taxon>Embryophyta</taxon>
        <taxon>Tracheophyta</taxon>
        <taxon>Spermatophyta</taxon>
        <taxon>Magnoliopsida</taxon>
        <taxon>eudicotyledons</taxon>
        <taxon>Gunneridae</taxon>
        <taxon>Pentapetalae</taxon>
        <taxon>rosids</taxon>
        <taxon>malvids</taxon>
        <taxon>Myrtales</taxon>
        <taxon>Myrtaceae</taxon>
        <taxon>Myrtoideae</taxon>
        <taxon>Eucalypteae</taxon>
        <taxon>Eucalyptus</taxon>
    </lineage>
</organism>
<evidence type="ECO:0000313" key="2">
    <source>
        <dbReference type="Proteomes" id="UP001634007"/>
    </source>
</evidence>
<dbReference type="EMBL" id="JBJKBG010000008">
    <property type="protein sequence ID" value="KAL3727888.1"/>
    <property type="molecule type" value="Genomic_DNA"/>
</dbReference>
<protein>
    <submittedName>
        <fullName evidence="1">Uncharacterized protein</fullName>
    </submittedName>
</protein>
<keyword evidence="2" id="KW-1185">Reference proteome</keyword>
<accession>A0ABD3JKF0</accession>
<gene>
    <name evidence="1" type="ORF">ACJRO7_032606</name>
</gene>
<sequence length="98" mass="10940">MRMSIIGFGLKPDEIFLWILQAPTNAPGPSTSGLASISSASSMLASMFTKTVDQWLNVIYTLSKYTPFALCCFFNRVRVMTPTLCDKLSNLHKLISRF</sequence>
<evidence type="ECO:0000313" key="1">
    <source>
        <dbReference type="EMBL" id="KAL3727888.1"/>
    </source>
</evidence>
<proteinExistence type="predicted"/>
<dbReference type="AlphaFoldDB" id="A0ABD3JKF0"/>
<comment type="caution">
    <text evidence="1">The sequence shown here is derived from an EMBL/GenBank/DDBJ whole genome shotgun (WGS) entry which is preliminary data.</text>
</comment>
<reference evidence="1 2" key="1">
    <citation type="submission" date="2024-11" db="EMBL/GenBank/DDBJ databases">
        <title>Chromosome-level genome assembly of Eucalyptus globulus Labill. provides insights into its genome evolution.</title>
        <authorList>
            <person name="Li X."/>
        </authorList>
    </citation>
    <scope>NUCLEOTIDE SEQUENCE [LARGE SCALE GENOMIC DNA]</scope>
    <source>
        <strain evidence="1">CL2024</strain>
        <tissue evidence="1">Fresh tender leaves</tissue>
    </source>
</reference>
<name>A0ABD3JKF0_EUCGL</name>